<dbReference type="InterPro" id="IPR036291">
    <property type="entry name" value="NAD(P)-bd_dom_sf"/>
</dbReference>
<dbReference type="AlphaFoldDB" id="A0A811N653"/>
<dbReference type="PANTHER" id="PTHR11011">
    <property type="entry name" value="MALE STERILITY PROTEIN 2-RELATED"/>
    <property type="match status" value="1"/>
</dbReference>
<dbReference type="GO" id="GO:0010345">
    <property type="term" value="P:suberin biosynthetic process"/>
    <property type="evidence" value="ECO:0007669"/>
    <property type="project" value="TreeGrafter"/>
</dbReference>
<feature type="domain" description="Thioester reductase (TE)" evidence="2">
    <location>
        <begin position="17"/>
        <end position="128"/>
    </location>
</feature>
<comment type="similarity">
    <text evidence="1">Belongs to the fatty acyl-CoA reductase family.</text>
</comment>
<evidence type="ECO:0000259" key="2">
    <source>
        <dbReference type="Pfam" id="PF07993"/>
    </source>
</evidence>
<comment type="caution">
    <text evidence="3">The sequence shown here is derived from an EMBL/GenBank/DDBJ whole genome shotgun (WGS) entry which is preliminary data.</text>
</comment>
<name>A0A811N653_9POAL</name>
<dbReference type="EMBL" id="CAJGYO010000003">
    <property type="protein sequence ID" value="CAD6218829.1"/>
    <property type="molecule type" value="Genomic_DNA"/>
</dbReference>
<dbReference type="GO" id="GO:0102965">
    <property type="term" value="F:alcohol-forming long-chain fatty acyl-CoA reductase activity"/>
    <property type="evidence" value="ECO:0007669"/>
    <property type="project" value="UniProtKB-EC"/>
</dbReference>
<organism evidence="3 4">
    <name type="scientific">Miscanthus lutarioriparius</name>
    <dbReference type="NCBI Taxonomy" id="422564"/>
    <lineage>
        <taxon>Eukaryota</taxon>
        <taxon>Viridiplantae</taxon>
        <taxon>Streptophyta</taxon>
        <taxon>Embryophyta</taxon>
        <taxon>Tracheophyta</taxon>
        <taxon>Spermatophyta</taxon>
        <taxon>Magnoliopsida</taxon>
        <taxon>Liliopsida</taxon>
        <taxon>Poales</taxon>
        <taxon>Poaceae</taxon>
        <taxon>PACMAD clade</taxon>
        <taxon>Panicoideae</taxon>
        <taxon>Andropogonodae</taxon>
        <taxon>Andropogoneae</taxon>
        <taxon>Saccharinae</taxon>
        <taxon>Miscanthus</taxon>
    </lineage>
</organism>
<keyword evidence="1" id="KW-0443">Lipid metabolism</keyword>
<comment type="function">
    <text evidence="1">Catalyzes the reduction of fatty acyl-CoA to fatty alcohols.</text>
</comment>
<keyword evidence="1" id="KW-0521">NADP</keyword>
<comment type="catalytic activity">
    <reaction evidence="1">
        <text>a long-chain fatty acyl-CoA + 2 NADPH + 2 H(+) = a long-chain primary fatty alcohol + 2 NADP(+) + CoA</text>
        <dbReference type="Rhea" id="RHEA:52716"/>
        <dbReference type="ChEBI" id="CHEBI:15378"/>
        <dbReference type="ChEBI" id="CHEBI:57287"/>
        <dbReference type="ChEBI" id="CHEBI:57783"/>
        <dbReference type="ChEBI" id="CHEBI:58349"/>
        <dbReference type="ChEBI" id="CHEBI:77396"/>
        <dbReference type="ChEBI" id="CHEBI:83139"/>
        <dbReference type="EC" id="1.2.1.84"/>
    </reaction>
</comment>
<dbReference type="PANTHER" id="PTHR11011:SF110">
    <property type="entry name" value="FATTY ACYL-COA REDUCTASE"/>
    <property type="match status" value="1"/>
</dbReference>
<dbReference type="EC" id="1.2.1.84" evidence="1"/>
<sequence>MEPAGVAERLHGKTVLITGATGFIAKLLVEKILRLQPRVKRLYLLVRAPDQVSAKERVRSVIMQLQIFLSLREKYQNHFTSWFWDKIFPVAGEVSLNNLGIGNVDLAEDIVKETNIIIHMAAAVNFRER</sequence>
<accession>A0A811N653</accession>
<dbReference type="SUPFAM" id="SSF51735">
    <property type="entry name" value="NAD(P)-binding Rossmann-fold domains"/>
    <property type="match status" value="1"/>
</dbReference>
<dbReference type="InterPro" id="IPR013120">
    <property type="entry name" value="FAR_NAD-bd"/>
</dbReference>
<dbReference type="OrthoDB" id="429813at2759"/>
<proteinExistence type="inferred from homology"/>
<dbReference type="Proteomes" id="UP000604825">
    <property type="component" value="Unassembled WGS sequence"/>
</dbReference>
<evidence type="ECO:0000313" key="3">
    <source>
        <dbReference type="EMBL" id="CAD6218829.1"/>
    </source>
</evidence>
<keyword evidence="1" id="KW-0444">Lipid biosynthesis</keyword>
<protein>
    <recommendedName>
        <fullName evidence="1">Fatty acyl-CoA reductase</fullName>
        <ecNumber evidence="1">1.2.1.84</ecNumber>
    </recommendedName>
</protein>
<evidence type="ECO:0000313" key="4">
    <source>
        <dbReference type="Proteomes" id="UP000604825"/>
    </source>
</evidence>
<gene>
    <name evidence="3" type="ORF">NCGR_LOCUS12665</name>
</gene>
<dbReference type="Gene3D" id="3.40.50.720">
    <property type="entry name" value="NAD(P)-binding Rossmann-like Domain"/>
    <property type="match status" value="1"/>
</dbReference>
<keyword evidence="1" id="KW-0560">Oxidoreductase</keyword>
<dbReference type="GO" id="GO:0080019">
    <property type="term" value="F:alcohol-forming very long-chain fatty acyl-CoA reductase activity"/>
    <property type="evidence" value="ECO:0007669"/>
    <property type="project" value="InterPro"/>
</dbReference>
<dbReference type="InterPro" id="IPR026055">
    <property type="entry name" value="FAR"/>
</dbReference>
<reference evidence="3" key="1">
    <citation type="submission" date="2020-10" db="EMBL/GenBank/DDBJ databases">
        <authorList>
            <person name="Han B."/>
            <person name="Lu T."/>
            <person name="Zhao Q."/>
            <person name="Huang X."/>
            <person name="Zhao Y."/>
        </authorList>
    </citation>
    <scope>NUCLEOTIDE SEQUENCE</scope>
</reference>
<evidence type="ECO:0000256" key="1">
    <source>
        <dbReference type="RuleBase" id="RU363097"/>
    </source>
</evidence>
<keyword evidence="4" id="KW-1185">Reference proteome</keyword>
<dbReference type="Pfam" id="PF07993">
    <property type="entry name" value="NAD_binding_4"/>
    <property type="match status" value="1"/>
</dbReference>
<dbReference type="GO" id="GO:0035336">
    <property type="term" value="P:long-chain fatty-acyl-CoA metabolic process"/>
    <property type="evidence" value="ECO:0007669"/>
    <property type="project" value="TreeGrafter"/>
</dbReference>